<evidence type="ECO:0000256" key="5">
    <source>
        <dbReference type="ARBA" id="ARBA00023136"/>
    </source>
</evidence>
<dbReference type="Pfam" id="PF07429">
    <property type="entry name" value="Glyco_transf_56"/>
    <property type="match status" value="1"/>
</dbReference>
<accession>A0A1J0GKZ2</accession>
<evidence type="ECO:0000256" key="4">
    <source>
        <dbReference type="ARBA" id="ARBA00022679"/>
    </source>
</evidence>
<dbReference type="RefSeq" id="WP_071614236.1">
    <property type="nucleotide sequence ID" value="NZ_CP015756.1"/>
</dbReference>
<dbReference type="Proteomes" id="UP000182569">
    <property type="component" value="Chromosome"/>
</dbReference>
<protein>
    <submittedName>
        <fullName evidence="6">Uncharacterized protein</fullName>
    </submittedName>
</protein>
<name>A0A1J0GKZ2_9CLOT</name>
<evidence type="ECO:0000256" key="1">
    <source>
        <dbReference type="ARBA" id="ARBA00022475"/>
    </source>
</evidence>
<proteinExistence type="predicted"/>
<dbReference type="GO" id="GO:0008417">
    <property type="term" value="F:fucosyltransferase activity"/>
    <property type="evidence" value="ECO:0007669"/>
    <property type="project" value="InterPro"/>
</dbReference>
<reference evidence="7" key="1">
    <citation type="journal article" date="2016" name="Front. Microbiol.">
        <title>Complete Genome Sequence of Clostridium estertheticum DSM 8809, a Microbe Identified in Spoiled Vacuum Packed Beef.</title>
        <authorList>
            <person name="Yu Z."/>
            <person name="Gunn L."/>
            <person name="Brennan E."/>
            <person name="Reid R."/>
            <person name="Wall P.G."/>
            <person name="Gaora O.P."/>
            <person name="Hurley D."/>
            <person name="Bolton D."/>
            <person name="Fanning S."/>
        </authorList>
    </citation>
    <scope>NUCLEOTIDE SEQUENCE [LARGE SCALE GENOMIC DNA]</scope>
    <source>
        <strain evidence="7">DSM 8809</strain>
    </source>
</reference>
<dbReference type="STRING" id="1552.A7L45_18675"/>
<keyword evidence="4" id="KW-0808">Transferase</keyword>
<keyword evidence="3" id="KW-0328">Glycosyltransferase</keyword>
<organism evidence="6 7">
    <name type="scientific">Clostridium estertheticum subsp. estertheticum</name>
    <dbReference type="NCBI Taxonomy" id="1552"/>
    <lineage>
        <taxon>Bacteria</taxon>
        <taxon>Bacillati</taxon>
        <taxon>Bacillota</taxon>
        <taxon>Clostridia</taxon>
        <taxon>Eubacteriales</taxon>
        <taxon>Clostridiaceae</taxon>
        <taxon>Clostridium</taxon>
    </lineage>
</organism>
<dbReference type="GO" id="GO:0009246">
    <property type="term" value="P:enterobacterial common antigen biosynthetic process"/>
    <property type="evidence" value="ECO:0007669"/>
    <property type="project" value="InterPro"/>
</dbReference>
<keyword evidence="2" id="KW-0997">Cell inner membrane</keyword>
<dbReference type="AlphaFoldDB" id="A0A1J0GKZ2"/>
<keyword evidence="5" id="KW-0472">Membrane</keyword>
<keyword evidence="7" id="KW-1185">Reference proteome</keyword>
<keyword evidence="1" id="KW-1003">Cell membrane</keyword>
<evidence type="ECO:0000313" key="7">
    <source>
        <dbReference type="Proteomes" id="UP000182569"/>
    </source>
</evidence>
<evidence type="ECO:0000256" key="3">
    <source>
        <dbReference type="ARBA" id="ARBA00022676"/>
    </source>
</evidence>
<evidence type="ECO:0000256" key="2">
    <source>
        <dbReference type="ARBA" id="ARBA00022519"/>
    </source>
</evidence>
<evidence type="ECO:0000313" key="6">
    <source>
        <dbReference type="EMBL" id="APC41943.1"/>
    </source>
</evidence>
<gene>
    <name evidence="6" type="ORF">A7L45_18675</name>
</gene>
<sequence length="374" mass="44549">MKYLHIMAHESTIHNSNILELFQSFKKDLNISNYFIFACKEPYTHFQERNNVKYNSNILKRGLTDLKSMYKEYDIVFIHSFYLRTFRLIFLNKGLCHKIVWCVWGHDLYNRVPYLNQDKNIFKYLDKKLNLHIMKKKVRDFIGIGIGYKYDSLEVKKLFGDLPYIYRMPYPLGYTMNEVKKYSNPYVKGVKKSINIMIGHSGFPFLNHKSVLDSLLKFKNENIKIYIPFIYGDDLYMDGLEKYAKENFGNKVNIMRTKLGYCDYIKFVSEMDIAVFDVKHQTALANIYLLLYFGKKLYLSDRGILYQGLDLENIEVCGISEIKHCSFDEFCKPIENPLCGKKFSETVLDEESIKKMWYKSLKYIKYHQNFERCD</sequence>
<dbReference type="KEGG" id="ceu:A7L45_18675"/>
<dbReference type="InterPro" id="IPR009993">
    <property type="entry name" value="WecF"/>
</dbReference>
<dbReference type="EMBL" id="CP015756">
    <property type="protein sequence ID" value="APC41943.1"/>
    <property type="molecule type" value="Genomic_DNA"/>
</dbReference>
<dbReference type="OrthoDB" id="1083028at2"/>